<feature type="compositionally biased region" description="Polar residues" evidence="1">
    <location>
        <begin position="57"/>
        <end position="67"/>
    </location>
</feature>
<dbReference type="InterPro" id="IPR016181">
    <property type="entry name" value="Acyl_CoA_acyltransferase"/>
</dbReference>
<reference evidence="3" key="2">
    <citation type="submission" date="2022-09" db="EMBL/GenBank/DDBJ databases">
        <authorList>
            <person name="Sun Q."/>
            <person name="Ohkuma M."/>
        </authorList>
    </citation>
    <scope>NUCLEOTIDE SEQUENCE</scope>
    <source>
        <strain evidence="3">JCM 3093</strain>
    </source>
</reference>
<dbReference type="AlphaFoldDB" id="A0AA37BIH8"/>
<gene>
    <name evidence="3" type="ORF">GCM10010126_39120</name>
</gene>
<evidence type="ECO:0000256" key="1">
    <source>
        <dbReference type="SAM" id="MobiDB-lite"/>
    </source>
</evidence>
<name>A0AA37BIH8_9ACTN</name>
<sequence>MTYTRARAGLSLLHTEIDPRSEGRGPGSALARGVLEAARAGNGTLPADTPGPGTPRWSHSSGIQSPP</sequence>
<accession>A0AA37BIH8</accession>
<evidence type="ECO:0000259" key="2">
    <source>
        <dbReference type="Pfam" id="PF14542"/>
    </source>
</evidence>
<evidence type="ECO:0000313" key="3">
    <source>
        <dbReference type="EMBL" id="GGK76096.1"/>
    </source>
</evidence>
<dbReference type="InterPro" id="IPR031165">
    <property type="entry name" value="GNAT_YJDJ"/>
</dbReference>
<dbReference type="Proteomes" id="UP000627984">
    <property type="component" value="Unassembled WGS sequence"/>
</dbReference>
<dbReference type="Pfam" id="PF14542">
    <property type="entry name" value="Acetyltransf_CG"/>
    <property type="match status" value="1"/>
</dbReference>
<feature type="domain" description="N-acetyltransferase" evidence="2">
    <location>
        <begin position="1"/>
        <end position="41"/>
    </location>
</feature>
<dbReference type="Gene3D" id="3.40.630.30">
    <property type="match status" value="1"/>
</dbReference>
<reference evidence="3" key="1">
    <citation type="journal article" date="2014" name="Int. J. Syst. Evol. Microbiol.">
        <title>Complete genome sequence of Corynebacterium casei LMG S-19264T (=DSM 44701T), isolated from a smear-ripened cheese.</title>
        <authorList>
            <consortium name="US DOE Joint Genome Institute (JGI-PGF)"/>
            <person name="Walter F."/>
            <person name="Albersmeier A."/>
            <person name="Kalinowski J."/>
            <person name="Ruckert C."/>
        </authorList>
    </citation>
    <scope>NUCLEOTIDE SEQUENCE</scope>
    <source>
        <strain evidence="3">JCM 3093</strain>
    </source>
</reference>
<comment type="caution">
    <text evidence="3">The sequence shown here is derived from an EMBL/GenBank/DDBJ whole genome shotgun (WGS) entry which is preliminary data.</text>
</comment>
<proteinExistence type="predicted"/>
<dbReference type="SUPFAM" id="SSF55729">
    <property type="entry name" value="Acyl-CoA N-acyltransferases (Nat)"/>
    <property type="match status" value="1"/>
</dbReference>
<feature type="region of interest" description="Disordered" evidence="1">
    <location>
        <begin position="1"/>
        <end position="67"/>
    </location>
</feature>
<organism evidence="3 4">
    <name type="scientific">Planomonospora parontospora</name>
    <dbReference type="NCBI Taxonomy" id="58119"/>
    <lineage>
        <taxon>Bacteria</taxon>
        <taxon>Bacillati</taxon>
        <taxon>Actinomycetota</taxon>
        <taxon>Actinomycetes</taxon>
        <taxon>Streptosporangiales</taxon>
        <taxon>Streptosporangiaceae</taxon>
        <taxon>Planomonospora</taxon>
    </lineage>
</organism>
<protein>
    <recommendedName>
        <fullName evidence="2">N-acetyltransferase domain-containing protein</fullName>
    </recommendedName>
</protein>
<evidence type="ECO:0000313" key="4">
    <source>
        <dbReference type="Proteomes" id="UP000627984"/>
    </source>
</evidence>
<dbReference type="EMBL" id="BMQD01000012">
    <property type="protein sequence ID" value="GGK76096.1"/>
    <property type="molecule type" value="Genomic_DNA"/>
</dbReference>